<dbReference type="AlphaFoldDB" id="A0AAN6ZKP3"/>
<keyword evidence="1" id="KW-1133">Transmembrane helix</keyword>
<comment type="caution">
    <text evidence="2">The sequence shown here is derived from an EMBL/GenBank/DDBJ whole genome shotgun (WGS) entry which is preliminary data.</text>
</comment>
<organism evidence="2 3">
    <name type="scientific">Dichotomopilus funicola</name>
    <dbReference type="NCBI Taxonomy" id="1934379"/>
    <lineage>
        <taxon>Eukaryota</taxon>
        <taxon>Fungi</taxon>
        <taxon>Dikarya</taxon>
        <taxon>Ascomycota</taxon>
        <taxon>Pezizomycotina</taxon>
        <taxon>Sordariomycetes</taxon>
        <taxon>Sordariomycetidae</taxon>
        <taxon>Sordariales</taxon>
        <taxon>Chaetomiaceae</taxon>
        <taxon>Dichotomopilus</taxon>
    </lineage>
</organism>
<protein>
    <submittedName>
        <fullName evidence="2">Uncharacterized protein</fullName>
    </submittedName>
</protein>
<reference evidence="2" key="2">
    <citation type="submission" date="2023-05" db="EMBL/GenBank/DDBJ databases">
        <authorList>
            <consortium name="Lawrence Berkeley National Laboratory"/>
            <person name="Steindorff A."/>
            <person name="Hensen N."/>
            <person name="Bonometti L."/>
            <person name="Westerberg I."/>
            <person name="Brannstrom I.O."/>
            <person name="Guillou S."/>
            <person name="Cros-Aarteil S."/>
            <person name="Calhoun S."/>
            <person name="Haridas S."/>
            <person name="Kuo A."/>
            <person name="Mondo S."/>
            <person name="Pangilinan J."/>
            <person name="Riley R."/>
            <person name="Labutti K."/>
            <person name="Andreopoulos B."/>
            <person name="Lipzen A."/>
            <person name="Chen C."/>
            <person name="Yanf M."/>
            <person name="Daum C."/>
            <person name="Ng V."/>
            <person name="Clum A."/>
            <person name="Ohm R."/>
            <person name="Martin F."/>
            <person name="Silar P."/>
            <person name="Natvig D."/>
            <person name="Lalanne C."/>
            <person name="Gautier V."/>
            <person name="Ament-Velasquez S.L."/>
            <person name="Kruys A."/>
            <person name="Hutchinson M.I."/>
            <person name="Powell A.J."/>
            <person name="Barry K."/>
            <person name="Miller A.N."/>
            <person name="Grigoriev I.V."/>
            <person name="Debuchy R."/>
            <person name="Gladieux P."/>
            <person name="Thoren M.H."/>
            <person name="Johannesson H."/>
        </authorList>
    </citation>
    <scope>NUCLEOTIDE SEQUENCE</scope>
    <source>
        <strain evidence="2">CBS 141.50</strain>
    </source>
</reference>
<feature type="transmembrane region" description="Helical" evidence="1">
    <location>
        <begin position="76"/>
        <end position="101"/>
    </location>
</feature>
<accession>A0AAN6ZKP3</accession>
<keyword evidence="3" id="KW-1185">Reference proteome</keyword>
<feature type="transmembrane region" description="Helical" evidence="1">
    <location>
        <begin position="122"/>
        <end position="146"/>
    </location>
</feature>
<feature type="transmembrane region" description="Helical" evidence="1">
    <location>
        <begin position="152"/>
        <end position="172"/>
    </location>
</feature>
<sequence>MYRKKQIRWKLIHLWTIIAHLGLLASAATSYIYDLGRHNSPYRWEQSTAANMHSCGSVRVARLDSRLASDTATPELLRACLVIGSLGLTLNVVILAMLLAVEPNRIMLTEGEQHSRKQIATFFSCSLNLLLVGVGVCLAASIHAKVAGCRLLIPPLILVYIQIPLTLLTAICDATKNYREGKDLLD</sequence>
<evidence type="ECO:0000313" key="3">
    <source>
        <dbReference type="Proteomes" id="UP001302676"/>
    </source>
</evidence>
<keyword evidence="1" id="KW-0812">Transmembrane</keyword>
<evidence type="ECO:0000256" key="1">
    <source>
        <dbReference type="SAM" id="Phobius"/>
    </source>
</evidence>
<dbReference type="EMBL" id="MU853593">
    <property type="protein sequence ID" value="KAK4142820.1"/>
    <property type="molecule type" value="Genomic_DNA"/>
</dbReference>
<keyword evidence="1" id="KW-0472">Membrane</keyword>
<dbReference type="RefSeq" id="XP_062636191.1">
    <property type="nucleotide sequence ID" value="XM_062784090.1"/>
</dbReference>
<evidence type="ECO:0000313" key="2">
    <source>
        <dbReference type="EMBL" id="KAK4142820.1"/>
    </source>
</evidence>
<dbReference type="GeneID" id="87820703"/>
<dbReference type="Proteomes" id="UP001302676">
    <property type="component" value="Unassembled WGS sequence"/>
</dbReference>
<feature type="transmembrane region" description="Helical" evidence="1">
    <location>
        <begin position="12"/>
        <end position="33"/>
    </location>
</feature>
<gene>
    <name evidence="2" type="ORF">C8A04DRAFT_38034</name>
</gene>
<reference evidence="2" key="1">
    <citation type="journal article" date="2023" name="Mol. Phylogenet. Evol.">
        <title>Genome-scale phylogeny and comparative genomics of the fungal order Sordariales.</title>
        <authorList>
            <person name="Hensen N."/>
            <person name="Bonometti L."/>
            <person name="Westerberg I."/>
            <person name="Brannstrom I.O."/>
            <person name="Guillou S."/>
            <person name="Cros-Aarteil S."/>
            <person name="Calhoun S."/>
            <person name="Haridas S."/>
            <person name="Kuo A."/>
            <person name="Mondo S."/>
            <person name="Pangilinan J."/>
            <person name="Riley R."/>
            <person name="LaButti K."/>
            <person name="Andreopoulos B."/>
            <person name="Lipzen A."/>
            <person name="Chen C."/>
            <person name="Yan M."/>
            <person name="Daum C."/>
            <person name="Ng V."/>
            <person name="Clum A."/>
            <person name="Steindorff A."/>
            <person name="Ohm R.A."/>
            <person name="Martin F."/>
            <person name="Silar P."/>
            <person name="Natvig D.O."/>
            <person name="Lalanne C."/>
            <person name="Gautier V."/>
            <person name="Ament-Velasquez S.L."/>
            <person name="Kruys A."/>
            <person name="Hutchinson M.I."/>
            <person name="Powell A.J."/>
            <person name="Barry K."/>
            <person name="Miller A.N."/>
            <person name="Grigoriev I.V."/>
            <person name="Debuchy R."/>
            <person name="Gladieux P."/>
            <person name="Hiltunen Thoren M."/>
            <person name="Johannesson H."/>
        </authorList>
    </citation>
    <scope>NUCLEOTIDE SEQUENCE</scope>
    <source>
        <strain evidence="2">CBS 141.50</strain>
    </source>
</reference>
<proteinExistence type="predicted"/>
<name>A0AAN6ZKP3_9PEZI</name>